<dbReference type="AlphaFoldDB" id="A0A8C1AS79"/>
<organism evidence="3 4">
    <name type="scientific">Cyprinus carpio carpio</name>
    <dbReference type="NCBI Taxonomy" id="630221"/>
    <lineage>
        <taxon>Eukaryota</taxon>
        <taxon>Metazoa</taxon>
        <taxon>Chordata</taxon>
        <taxon>Craniata</taxon>
        <taxon>Vertebrata</taxon>
        <taxon>Euteleostomi</taxon>
        <taxon>Actinopterygii</taxon>
        <taxon>Neopterygii</taxon>
        <taxon>Teleostei</taxon>
        <taxon>Ostariophysi</taxon>
        <taxon>Cypriniformes</taxon>
        <taxon>Cyprinidae</taxon>
        <taxon>Cyprininae</taxon>
        <taxon>Cyprinus</taxon>
    </lineage>
</organism>
<dbReference type="Pfam" id="PF06119">
    <property type="entry name" value="NIDO"/>
    <property type="match status" value="1"/>
</dbReference>
<dbReference type="GeneTree" id="ENSGT00940000164679"/>
<dbReference type="InterPro" id="IPR052749">
    <property type="entry name" value="Alpha-tectorin"/>
</dbReference>
<dbReference type="InterPro" id="IPR003886">
    <property type="entry name" value="NIDO_dom"/>
</dbReference>
<dbReference type="PANTHER" id="PTHR46160">
    <property type="entry name" value="ALPHA-TECTORIN-RELATED"/>
    <property type="match status" value="1"/>
</dbReference>
<proteinExistence type="predicted"/>
<feature type="compositionally biased region" description="Polar residues" evidence="1">
    <location>
        <begin position="1"/>
        <end position="16"/>
    </location>
</feature>
<feature type="compositionally biased region" description="Low complexity" evidence="1">
    <location>
        <begin position="131"/>
        <end position="166"/>
    </location>
</feature>
<reference evidence="3" key="1">
    <citation type="submission" date="2025-08" db="UniProtKB">
        <authorList>
            <consortium name="Ensembl"/>
        </authorList>
    </citation>
    <scope>IDENTIFICATION</scope>
</reference>
<feature type="region of interest" description="Disordered" evidence="1">
    <location>
        <begin position="1"/>
        <end position="48"/>
    </location>
</feature>
<dbReference type="Proteomes" id="UP001108240">
    <property type="component" value="Unplaced"/>
</dbReference>
<feature type="compositionally biased region" description="Low complexity" evidence="1">
    <location>
        <begin position="80"/>
        <end position="101"/>
    </location>
</feature>
<feature type="compositionally biased region" description="Low complexity" evidence="1">
    <location>
        <begin position="17"/>
        <end position="48"/>
    </location>
</feature>
<reference evidence="3" key="2">
    <citation type="submission" date="2025-09" db="UniProtKB">
        <authorList>
            <consortium name="Ensembl"/>
        </authorList>
    </citation>
    <scope>IDENTIFICATION</scope>
</reference>
<dbReference type="OMA" id="WFHEYIN"/>
<feature type="region of interest" description="Disordered" evidence="1">
    <location>
        <begin position="116"/>
        <end position="166"/>
    </location>
</feature>
<evidence type="ECO:0000313" key="4">
    <source>
        <dbReference type="Proteomes" id="UP001108240"/>
    </source>
</evidence>
<dbReference type="Ensembl" id="ENSCCRT00000024414.2">
    <property type="protein sequence ID" value="ENSCCRP00000022495.2"/>
    <property type="gene ID" value="ENSCCRG00000012275.2"/>
</dbReference>
<keyword evidence="4" id="KW-1185">Reference proteome</keyword>
<feature type="domain" description="NIDO" evidence="2">
    <location>
        <begin position="276"/>
        <end position="421"/>
    </location>
</feature>
<sequence length="476" mass="51168">RTQSTSAPITLSTEGITTTPEPNTTTLPETTTETTSVTPETTTTPAPTTTLTETTILATTSFTAESTTAVPSPPLPPPTTLETTTETTSVTPETTTTPAPTTTLTETTILATTSFTAESTTAVPSPPPPTTTTLETTTETTSVTPENTTTPAPTTTLTETTTETTSEITATPEITTAAAETTTLTTTVSTTAATTTPWTAPAIFYPFGAKAGDIEILENGGDTYYHVVFSTPFTYFGRTYNSIYVNNNGLLTFNHSLPETNPYPFPAYGAVDYIAPLLTDLNDLGIGKYSYQEYTSGSVLTRATQDINQYFPGRDFTASWVFVATWDYVRTWDMNVFNQHSGPAITVQAVLISDGGFSYIQIHYGDCAGIPAAVGAGYDTKGSTDYYQIHYDPYGGYSIPNLKNTTNVGVPGRWAFLVNNGSETVIGVQMKLQSFSNLAQRENSDAVLQIIKQELIKYGVSSKFELKLRKLQKINP</sequence>
<evidence type="ECO:0000313" key="3">
    <source>
        <dbReference type="Ensembl" id="ENSCCRP00000022495.2"/>
    </source>
</evidence>
<accession>A0A8C1AS79</accession>
<feature type="region of interest" description="Disordered" evidence="1">
    <location>
        <begin position="63"/>
        <end position="101"/>
    </location>
</feature>
<dbReference type="SMART" id="SM00539">
    <property type="entry name" value="NIDO"/>
    <property type="match status" value="1"/>
</dbReference>
<dbReference type="PANTHER" id="PTHR46160:SF9">
    <property type="entry name" value="PROTEIN PRY2-RELATED"/>
    <property type="match status" value="1"/>
</dbReference>
<evidence type="ECO:0000259" key="2">
    <source>
        <dbReference type="PROSITE" id="PS51220"/>
    </source>
</evidence>
<dbReference type="PROSITE" id="PS51220">
    <property type="entry name" value="NIDO"/>
    <property type="match status" value="1"/>
</dbReference>
<dbReference type="GO" id="GO:0007160">
    <property type="term" value="P:cell-matrix adhesion"/>
    <property type="evidence" value="ECO:0007669"/>
    <property type="project" value="InterPro"/>
</dbReference>
<name>A0A8C1AS79_CYPCA</name>
<evidence type="ECO:0000256" key="1">
    <source>
        <dbReference type="SAM" id="MobiDB-lite"/>
    </source>
</evidence>
<protein>
    <recommendedName>
        <fullName evidence="2">NIDO domain-containing protein</fullName>
    </recommendedName>
</protein>